<dbReference type="Pfam" id="PF01740">
    <property type="entry name" value="STAS"/>
    <property type="match status" value="1"/>
</dbReference>
<feature type="transmembrane region" description="Helical" evidence="5">
    <location>
        <begin position="344"/>
        <end position="366"/>
    </location>
</feature>
<dbReference type="GO" id="GO:0055085">
    <property type="term" value="P:transmembrane transport"/>
    <property type="evidence" value="ECO:0007669"/>
    <property type="project" value="InterPro"/>
</dbReference>
<evidence type="ECO:0000256" key="4">
    <source>
        <dbReference type="ARBA" id="ARBA00023136"/>
    </source>
</evidence>
<keyword evidence="2 5" id="KW-0812">Transmembrane</keyword>
<feature type="transmembrane region" description="Helical" evidence="5">
    <location>
        <begin position="173"/>
        <end position="198"/>
    </location>
</feature>
<accession>A0A095VR13</accession>
<dbReference type="PANTHER" id="PTHR11814">
    <property type="entry name" value="SULFATE TRANSPORTER"/>
    <property type="match status" value="1"/>
</dbReference>
<feature type="transmembrane region" description="Helical" evidence="5">
    <location>
        <begin position="135"/>
        <end position="153"/>
    </location>
</feature>
<feature type="transmembrane region" description="Helical" evidence="5">
    <location>
        <begin position="60"/>
        <end position="82"/>
    </location>
</feature>
<feature type="transmembrane region" description="Helical" evidence="5">
    <location>
        <begin position="400"/>
        <end position="429"/>
    </location>
</feature>
<keyword evidence="3 5" id="KW-1133">Transmembrane helix</keyword>
<dbReference type="Proteomes" id="UP000029640">
    <property type="component" value="Unassembled WGS sequence"/>
</dbReference>
<dbReference type="eggNOG" id="COG0659">
    <property type="taxonomic scope" value="Bacteria"/>
</dbReference>
<dbReference type="Pfam" id="PF00916">
    <property type="entry name" value="Sulfate_transp"/>
    <property type="match status" value="1"/>
</dbReference>
<feature type="transmembrane region" description="Helical" evidence="5">
    <location>
        <begin position="27"/>
        <end position="48"/>
    </location>
</feature>
<protein>
    <submittedName>
        <fullName evidence="7">Sulfate permease</fullName>
    </submittedName>
</protein>
<dbReference type="RefSeq" id="WP_035513486.1">
    <property type="nucleotide sequence ID" value="NZ_KN234745.1"/>
</dbReference>
<evidence type="ECO:0000256" key="1">
    <source>
        <dbReference type="ARBA" id="ARBA00004141"/>
    </source>
</evidence>
<gene>
    <name evidence="7" type="ORF">HRUBRA_01912</name>
</gene>
<evidence type="ECO:0000256" key="5">
    <source>
        <dbReference type="SAM" id="Phobius"/>
    </source>
</evidence>
<evidence type="ECO:0000256" key="3">
    <source>
        <dbReference type="ARBA" id="ARBA00022989"/>
    </source>
</evidence>
<feature type="transmembrane region" description="Helical" evidence="5">
    <location>
        <begin position="271"/>
        <end position="289"/>
    </location>
</feature>
<dbReference type="InterPro" id="IPR001902">
    <property type="entry name" value="SLC26A/SulP_fam"/>
</dbReference>
<dbReference type="AlphaFoldDB" id="A0A095VR13"/>
<reference evidence="7 8" key="1">
    <citation type="journal article" date="2014" name="Genome Announc.">
        <title>Genome Sequence of Gammaproteobacterial Pseudohaliea rubra Type Strain DSM 19751, Isolated from Coastal Seawater of the Mediterranean Sea.</title>
        <authorList>
            <person name="Spring S."/>
            <person name="Fiebig A."/>
            <person name="Riedel T."/>
            <person name="Goker M."/>
            <person name="Klenk H.P."/>
        </authorList>
    </citation>
    <scope>NUCLEOTIDE SEQUENCE [LARGE SCALE GENOMIC DNA]</scope>
    <source>
        <strain evidence="7 8">DSM 19751</strain>
    </source>
</reference>
<dbReference type="InterPro" id="IPR002645">
    <property type="entry name" value="STAS_dom"/>
</dbReference>
<comment type="caution">
    <text evidence="7">The sequence shown here is derived from an EMBL/GenBank/DDBJ whole genome shotgun (WGS) entry which is preliminary data.</text>
</comment>
<feature type="transmembrane region" description="Helical" evidence="5">
    <location>
        <begin position="210"/>
        <end position="237"/>
    </location>
</feature>
<dbReference type="Gene3D" id="3.30.750.24">
    <property type="entry name" value="STAS domain"/>
    <property type="match status" value="1"/>
</dbReference>
<feature type="transmembrane region" description="Helical" evidence="5">
    <location>
        <begin position="372"/>
        <end position="393"/>
    </location>
</feature>
<dbReference type="OrthoDB" id="9769739at2"/>
<dbReference type="EMBL" id="AUVB01000054">
    <property type="protein sequence ID" value="KGE03533.1"/>
    <property type="molecule type" value="Genomic_DNA"/>
</dbReference>
<keyword evidence="4 5" id="KW-0472">Membrane</keyword>
<evidence type="ECO:0000313" key="8">
    <source>
        <dbReference type="Proteomes" id="UP000029640"/>
    </source>
</evidence>
<evidence type="ECO:0000313" key="7">
    <source>
        <dbReference type="EMBL" id="KGE03533.1"/>
    </source>
</evidence>
<feature type="transmembrane region" description="Helical" evidence="5">
    <location>
        <begin position="102"/>
        <end position="123"/>
    </location>
</feature>
<evidence type="ECO:0000259" key="6">
    <source>
        <dbReference type="PROSITE" id="PS50801"/>
    </source>
</evidence>
<organism evidence="7 8">
    <name type="scientific">Pseudohaliea rubra DSM 19751</name>
    <dbReference type="NCBI Taxonomy" id="1265313"/>
    <lineage>
        <taxon>Bacteria</taxon>
        <taxon>Pseudomonadati</taxon>
        <taxon>Pseudomonadota</taxon>
        <taxon>Gammaproteobacteria</taxon>
        <taxon>Cellvibrionales</taxon>
        <taxon>Halieaceae</taxon>
        <taxon>Pseudohaliea</taxon>
    </lineage>
</organism>
<dbReference type="HOGENOM" id="CLU_003182_13_2_6"/>
<name>A0A095VR13_9GAMM</name>
<dbReference type="InterPro" id="IPR011547">
    <property type="entry name" value="SLC26A/SulP_dom"/>
</dbReference>
<proteinExistence type="predicted"/>
<feature type="domain" description="STAS" evidence="6">
    <location>
        <begin position="455"/>
        <end position="568"/>
    </location>
</feature>
<dbReference type="GO" id="GO:0016020">
    <property type="term" value="C:membrane"/>
    <property type="evidence" value="ECO:0007669"/>
    <property type="project" value="UniProtKB-SubCell"/>
</dbReference>
<evidence type="ECO:0000256" key="2">
    <source>
        <dbReference type="ARBA" id="ARBA00022692"/>
    </source>
</evidence>
<dbReference type="NCBIfam" id="TIGR00815">
    <property type="entry name" value="sulP"/>
    <property type="match status" value="1"/>
</dbReference>
<dbReference type="PATRIC" id="fig|1265313.6.peg.1891"/>
<keyword evidence="8" id="KW-1185">Reference proteome</keyword>
<dbReference type="STRING" id="1265313.HRUBRA_01912"/>
<sequence length="573" mass="59935">MNGGPARFLPPLQWLRGYGGATLASDLLAAVIVTIMLIPQSLAYALLAGLPPEMGLYASILPLIAYALFGTSRTLSVGPVAVASLMTATAVGKVAEAGTADYASAAVAMALMSGLMLAAMGLLRFGALANLLSHPVVSGFITASGIIIALSQLRHILGIEAHGETLLDLGHSLLAHVAAFNSLTLATGMAALLFLFWVRRGLAPLLTRAGLPAATAGMVAKAGPVLIIVLTTLASYLGGFEAQDVAVVGTVPSGLPAFSTPVFDAELWSELAVSALLVSIIGFVESVSVGRTLAAKRRQTIDANQELLALGAANIASGVSSGFPVTGGFSRSVVNFDAGAETQLASVFTAAGIALAALFLTPVLYFLPQATLAATIIVAVTSLIDWGTVRLAWRYSRSDFIAVTATIVVTLALGVELGVLAGIIASIALHLHKTSRPHIAVVGTVPGTEHYRNVERHEVVTYPGIVSIRVDESLYFVNAAYLESAIYAIVAARPEVQHVVLQCAAVNEIDLSALEALENIDHRLRERGMQLHLSEVKGPVMDGLKRTDFLEHLSGDVFLSHHQAVEALRDRQD</sequence>
<dbReference type="SUPFAM" id="SSF52091">
    <property type="entry name" value="SpoIIaa-like"/>
    <property type="match status" value="1"/>
</dbReference>
<dbReference type="CDD" id="cd07042">
    <property type="entry name" value="STAS_SulP_like_sulfate_transporter"/>
    <property type="match status" value="1"/>
</dbReference>
<comment type="subcellular location">
    <subcellularLocation>
        <location evidence="1">Membrane</location>
        <topology evidence="1">Multi-pass membrane protein</topology>
    </subcellularLocation>
</comment>
<dbReference type="PROSITE" id="PS50801">
    <property type="entry name" value="STAS"/>
    <property type="match status" value="1"/>
</dbReference>
<dbReference type="InterPro" id="IPR036513">
    <property type="entry name" value="STAS_dom_sf"/>
</dbReference>